<organism evidence="3 4">
    <name type="scientific">Strongyloides papillosus</name>
    <name type="common">Intestinal threadworm</name>
    <dbReference type="NCBI Taxonomy" id="174720"/>
    <lineage>
        <taxon>Eukaryota</taxon>
        <taxon>Metazoa</taxon>
        <taxon>Ecdysozoa</taxon>
        <taxon>Nematoda</taxon>
        <taxon>Chromadorea</taxon>
        <taxon>Rhabditida</taxon>
        <taxon>Tylenchina</taxon>
        <taxon>Panagrolaimomorpha</taxon>
        <taxon>Strongyloidoidea</taxon>
        <taxon>Strongyloididae</taxon>
        <taxon>Strongyloides</taxon>
    </lineage>
</organism>
<feature type="region of interest" description="Disordered" evidence="1">
    <location>
        <begin position="392"/>
        <end position="415"/>
    </location>
</feature>
<keyword evidence="2" id="KW-1133">Transmembrane helix</keyword>
<name>A0A0N5B510_STREA</name>
<accession>A0A0N5B510</accession>
<evidence type="ECO:0000313" key="3">
    <source>
        <dbReference type="Proteomes" id="UP000046392"/>
    </source>
</evidence>
<sequence>MKLRRGKKPSNYILKYLYCHDNGVKTFVKCGYLKQKFLPSIDVGYQCDDYNEDEANRIHNRNEKLDMISLFNDELMCKDVFVNELPTPVIAFLPPGYNYDSNNTFKLDLFDTNTKLYSGHGLHYVNEKDFFNKILDIERCIGYAINYEPKCTVPHLKATLRLKINGIVQEFQNKIDNNFGKIDSYVVNRREIKDAQISCHAVLEETKHPALNDFYEYRFSTLLSMLDETTKHYIEVNNTHSLVSNRKYRCTLKDVNSKSEKPTFITETEFIIDLTEEYSYIWIIFGVFIAVTVLLIIGFIVLKKLKFKIKKSNSSTLTTSSQSTNKSLTAISEGPNPLIIKEKNTDKTRANLEKMINNKNLNTNNKLISFEQKVVGKNSNLNLINEAKNAPKKVSGKDTNQKKISNMNDSVFKVK</sequence>
<keyword evidence="2" id="KW-0472">Membrane</keyword>
<evidence type="ECO:0000256" key="1">
    <source>
        <dbReference type="SAM" id="MobiDB-lite"/>
    </source>
</evidence>
<evidence type="ECO:0000256" key="2">
    <source>
        <dbReference type="SAM" id="Phobius"/>
    </source>
</evidence>
<dbReference type="WBParaSite" id="SPAL_0000115600.1">
    <property type="protein sequence ID" value="SPAL_0000115600.1"/>
    <property type="gene ID" value="SPAL_0000115600"/>
</dbReference>
<reference evidence="4" key="1">
    <citation type="submission" date="2017-02" db="UniProtKB">
        <authorList>
            <consortium name="WormBaseParasite"/>
        </authorList>
    </citation>
    <scope>IDENTIFICATION</scope>
</reference>
<evidence type="ECO:0000313" key="4">
    <source>
        <dbReference type="WBParaSite" id="SPAL_0000115600.1"/>
    </source>
</evidence>
<keyword evidence="3" id="KW-1185">Reference proteome</keyword>
<proteinExistence type="predicted"/>
<dbReference type="Proteomes" id="UP000046392">
    <property type="component" value="Unplaced"/>
</dbReference>
<dbReference type="AlphaFoldDB" id="A0A0N5B510"/>
<feature type="transmembrane region" description="Helical" evidence="2">
    <location>
        <begin position="280"/>
        <end position="302"/>
    </location>
</feature>
<keyword evidence="2" id="KW-0812">Transmembrane</keyword>
<protein>
    <submittedName>
        <fullName evidence="4">Peptidase S72 domain-containing protein</fullName>
    </submittedName>
</protein>